<evidence type="ECO:0000259" key="11">
    <source>
        <dbReference type="PROSITE" id="PS50110"/>
    </source>
</evidence>
<dbReference type="EMBL" id="CP038015">
    <property type="protein sequence ID" value="QBP42218.1"/>
    <property type="molecule type" value="Genomic_DNA"/>
</dbReference>
<evidence type="ECO:0000313" key="13">
    <source>
        <dbReference type="Proteomes" id="UP000294292"/>
    </source>
</evidence>
<dbReference type="CDD" id="cd19925">
    <property type="entry name" value="REC_citrate_TCS"/>
    <property type="match status" value="1"/>
</dbReference>
<keyword evidence="5 9" id="KW-0805">Transcription regulation</keyword>
<evidence type="ECO:0000256" key="5">
    <source>
        <dbReference type="ARBA" id="ARBA00023015"/>
    </source>
</evidence>
<dbReference type="PANTHER" id="PTHR45526:SF6">
    <property type="entry name" value="TRANSCRIPTIONAL REGULATORY PROTEIN CITT"/>
    <property type="match status" value="1"/>
</dbReference>
<dbReference type="InterPro" id="IPR048714">
    <property type="entry name" value="DpiA-like_HTH"/>
</dbReference>
<dbReference type="InterPro" id="IPR024187">
    <property type="entry name" value="Sig_transdc_resp-reg_cit/mal"/>
</dbReference>
<dbReference type="SMART" id="SM00448">
    <property type="entry name" value="REC"/>
    <property type="match status" value="1"/>
</dbReference>
<dbReference type="Gene3D" id="3.40.50.2300">
    <property type="match status" value="1"/>
</dbReference>
<keyword evidence="3 10" id="KW-0597">Phosphoprotein</keyword>
<keyword evidence="2 9" id="KW-0963">Cytoplasm</keyword>
<gene>
    <name evidence="12" type="ORF">E2636_14130</name>
</gene>
<dbReference type="SUPFAM" id="SSF52172">
    <property type="entry name" value="CheY-like"/>
    <property type="match status" value="1"/>
</dbReference>
<dbReference type="InterPro" id="IPR011006">
    <property type="entry name" value="CheY-like_superfamily"/>
</dbReference>
<dbReference type="GO" id="GO:0003677">
    <property type="term" value="F:DNA binding"/>
    <property type="evidence" value="ECO:0007669"/>
    <property type="project" value="UniProtKB-KW"/>
</dbReference>
<evidence type="ECO:0000256" key="2">
    <source>
        <dbReference type="ARBA" id="ARBA00022490"/>
    </source>
</evidence>
<dbReference type="InterPro" id="IPR001789">
    <property type="entry name" value="Sig_transdc_resp-reg_receiver"/>
</dbReference>
<evidence type="ECO:0000256" key="10">
    <source>
        <dbReference type="PROSITE-ProRule" id="PRU00169"/>
    </source>
</evidence>
<dbReference type="AlphaFoldDB" id="A0A4P7A0U0"/>
<protein>
    <recommendedName>
        <fullName evidence="9">Transcriptional regulatory protein</fullName>
    </recommendedName>
</protein>
<dbReference type="PROSITE" id="PS50110">
    <property type="entry name" value="RESPONSE_REGULATORY"/>
    <property type="match status" value="1"/>
</dbReference>
<organism evidence="12 13">
    <name type="scientific">Paenisporosarcina antarctica</name>
    <dbReference type="NCBI Taxonomy" id="417367"/>
    <lineage>
        <taxon>Bacteria</taxon>
        <taxon>Bacillati</taxon>
        <taxon>Bacillota</taxon>
        <taxon>Bacilli</taxon>
        <taxon>Bacillales</taxon>
        <taxon>Caryophanaceae</taxon>
        <taxon>Paenisporosarcina</taxon>
    </lineage>
</organism>
<evidence type="ECO:0000256" key="9">
    <source>
        <dbReference type="PIRNR" id="PIRNR006171"/>
    </source>
</evidence>
<dbReference type="OrthoDB" id="9759232at2"/>
<evidence type="ECO:0000256" key="6">
    <source>
        <dbReference type="ARBA" id="ARBA00023125"/>
    </source>
</evidence>
<accession>A0A4P7A0U0</accession>
<evidence type="ECO:0000256" key="1">
    <source>
        <dbReference type="ARBA" id="ARBA00004496"/>
    </source>
</evidence>
<dbReference type="GO" id="GO:0003700">
    <property type="term" value="F:DNA-binding transcription factor activity"/>
    <property type="evidence" value="ECO:0007669"/>
    <property type="project" value="InterPro"/>
</dbReference>
<keyword evidence="6 9" id="KW-0238">DNA-binding</keyword>
<keyword evidence="4 9" id="KW-0902">Two-component regulatory system</keyword>
<dbReference type="Pfam" id="PF00072">
    <property type="entry name" value="Response_reg"/>
    <property type="match status" value="1"/>
</dbReference>
<reference evidence="12 13" key="1">
    <citation type="submission" date="2019-03" db="EMBL/GenBank/DDBJ databases">
        <title>Complete genome sequence of Paenisporosarcina antarctica CGMCC 1.6503T.</title>
        <authorList>
            <person name="Rong J.-C."/>
            <person name="Chi N.-Y."/>
            <person name="Zhang Q.-F."/>
        </authorList>
    </citation>
    <scope>NUCLEOTIDE SEQUENCE [LARGE SCALE GENOMIC DNA]</scope>
    <source>
        <strain evidence="12 13">CGMCC 1.6503</strain>
    </source>
</reference>
<evidence type="ECO:0000256" key="8">
    <source>
        <dbReference type="ARBA" id="ARBA00023163"/>
    </source>
</evidence>
<sequence length="230" mass="26113">MTKIIEVLIVEDDIRIAEIHRRFINKIEGFIVVGSANTGAEAKDWISALKPDLILLDVYLPDMMGTELMIFIQEESPDSDIIYITAASEVNIVKQAFRGGVVDYILKPLTFDRFQDSLRSYKEIRTTLSKPGNLEEESIHLLWNHQKSISSPDSFYMPKGIDPITMEKVIIQLRQQTNGITAEKLGIGSGVSRSTARRYLEFLVSESQARAELIYGTIGRPERRYFPKNS</sequence>
<dbReference type="InterPro" id="IPR051271">
    <property type="entry name" value="2C-system_Tx_regulators"/>
</dbReference>
<feature type="modified residue" description="4-aspartylphosphate" evidence="10">
    <location>
        <position position="57"/>
    </location>
</feature>
<dbReference type="Proteomes" id="UP000294292">
    <property type="component" value="Chromosome"/>
</dbReference>
<dbReference type="PANTHER" id="PTHR45526">
    <property type="entry name" value="TRANSCRIPTIONAL REGULATORY PROTEIN DPIA"/>
    <property type="match status" value="1"/>
</dbReference>
<evidence type="ECO:0000313" key="12">
    <source>
        <dbReference type="EMBL" id="QBP42218.1"/>
    </source>
</evidence>
<comment type="subcellular location">
    <subcellularLocation>
        <location evidence="1 9">Cytoplasm</location>
    </subcellularLocation>
</comment>
<keyword evidence="7 9" id="KW-0010">Activator</keyword>
<dbReference type="PIRSF" id="PIRSF006171">
    <property type="entry name" value="RR_citrat_malat"/>
    <property type="match status" value="1"/>
</dbReference>
<dbReference type="GO" id="GO:0005737">
    <property type="term" value="C:cytoplasm"/>
    <property type="evidence" value="ECO:0007669"/>
    <property type="project" value="UniProtKB-SubCell"/>
</dbReference>
<dbReference type="RefSeq" id="WP_134210772.1">
    <property type="nucleotide sequence ID" value="NZ_CP038015.1"/>
</dbReference>
<dbReference type="Pfam" id="PF20714">
    <property type="entry name" value="HTH_64"/>
    <property type="match status" value="1"/>
</dbReference>
<evidence type="ECO:0000256" key="3">
    <source>
        <dbReference type="ARBA" id="ARBA00022553"/>
    </source>
</evidence>
<name>A0A4P7A0U0_9BACL</name>
<keyword evidence="8 9" id="KW-0804">Transcription</keyword>
<dbReference type="GO" id="GO:0000156">
    <property type="term" value="F:phosphorelay response regulator activity"/>
    <property type="evidence" value="ECO:0007669"/>
    <property type="project" value="TreeGrafter"/>
</dbReference>
<dbReference type="KEGG" id="panc:E2636_14130"/>
<keyword evidence="13" id="KW-1185">Reference proteome</keyword>
<feature type="domain" description="Response regulatory" evidence="11">
    <location>
        <begin position="6"/>
        <end position="122"/>
    </location>
</feature>
<evidence type="ECO:0000256" key="4">
    <source>
        <dbReference type="ARBA" id="ARBA00023012"/>
    </source>
</evidence>
<proteinExistence type="predicted"/>
<evidence type="ECO:0000256" key="7">
    <source>
        <dbReference type="ARBA" id="ARBA00023159"/>
    </source>
</evidence>